<feature type="transmembrane region" description="Helical" evidence="1">
    <location>
        <begin position="165"/>
        <end position="188"/>
    </location>
</feature>
<dbReference type="STRING" id="1622118.Lupro_09610"/>
<proteinExistence type="predicted"/>
<evidence type="ECO:0000313" key="2">
    <source>
        <dbReference type="EMBL" id="AMC11507.1"/>
    </source>
</evidence>
<reference evidence="3" key="1">
    <citation type="submission" date="2015-12" db="EMBL/GenBank/DDBJ databases">
        <title>Complete genome sequence of Lutibacter profundus strain LP1.</title>
        <authorList>
            <person name="Wissuwa J."/>
            <person name="Le Moine Bauer S."/>
            <person name="Stokke R."/>
            <person name="Dahle H."/>
            <person name="Steen I.H."/>
        </authorList>
    </citation>
    <scope>NUCLEOTIDE SEQUENCE [LARGE SCALE GENOMIC DNA]</scope>
    <source>
        <strain evidence="3">LP1</strain>
    </source>
</reference>
<dbReference type="Proteomes" id="UP000059672">
    <property type="component" value="Chromosome"/>
</dbReference>
<evidence type="ECO:0000313" key="3">
    <source>
        <dbReference type="Proteomes" id="UP000059672"/>
    </source>
</evidence>
<dbReference type="EMBL" id="CP013355">
    <property type="protein sequence ID" value="AMC11507.1"/>
    <property type="molecule type" value="Genomic_DNA"/>
</dbReference>
<dbReference type="KEGG" id="lut:Lupro_09610"/>
<feature type="transmembrane region" description="Helical" evidence="1">
    <location>
        <begin position="46"/>
        <end position="63"/>
    </location>
</feature>
<dbReference type="OrthoDB" id="1439867at2"/>
<feature type="transmembrane region" description="Helical" evidence="1">
    <location>
        <begin position="126"/>
        <end position="153"/>
    </location>
</feature>
<sequence length="307" mass="35889">MIANFFNKTKPIATFSIAILLFIYYCISILMKGFDSFSVMFVVKKALYFCWYVLFLFLFIFILKKNKLTQDNSYALLLTVFMLGAFSKTTFLNHIIFSNITLLLSYRKIYSLRSGINTKIKLFDAAFWIGISTLIYSWSIFYILLIYVGIFIYQKGSFKNLLIPIVGFVTPIFIYFTYCLYLDSLPTFYDNFNYNFNLDFVAYNSLKFLIPITFLITILLWSILSATPKIILISNNLKYSWNVLINHLLISIVIIIFSPVKNGLEFFYLVFPASIIIANFLERSKSTIFKDIILYLFLVISISVYFL</sequence>
<feature type="transmembrane region" description="Helical" evidence="1">
    <location>
        <begin position="75"/>
        <end position="106"/>
    </location>
</feature>
<evidence type="ECO:0000256" key="1">
    <source>
        <dbReference type="SAM" id="Phobius"/>
    </source>
</evidence>
<feature type="transmembrane region" description="Helical" evidence="1">
    <location>
        <begin position="239"/>
        <end position="260"/>
    </location>
</feature>
<feature type="transmembrane region" description="Helical" evidence="1">
    <location>
        <begin position="266"/>
        <end position="281"/>
    </location>
</feature>
<keyword evidence="1" id="KW-1133">Transmembrane helix</keyword>
<feature type="transmembrane region" description="Helical" evidence="1">
    <location>
        <begin position="12"/>
        <end position="34"/>
    </location>
</feature>
<accession>A0A0X8G7J1</accession>
<dbReference type="RefSeq" id="WP_068209379.1">
    <property type="nucleotide sequence ID" value="NZ_CP013355.1"/>
</dbReference>
<protein>
    <recommendedName>
        <fullName evidence="4">Beta-carotene 15,15'-monooxygenase</fullName>
    </recommendedName>
</protein>
<organism evidence="2 3">
    <name type="scientific">Lutibacter profundi</name>
    <dbReference type="NCBI Taxonomy" id="1622118"/>
    <lineage>
        <taxon>Bacteria</taxon>
        <taxon>Pseudomonadati</taxon>
        <taxon>Bacteroidota</taxon>
        <taxon>Flavobacteriia</taxon>
        <taxon>Flavobacteriales</taxon>
        <taxon>Flavobacteriaceae</taxon>
        <taxon>Lutibacter</taxon>
    </lineage>
</organism>
<keyword evidence="1" id="KW-0472">Membrane</keyword>
<keyword evidence="3" id="KW-1185">Reference proteome</keyword>
<evidence type="ECO:0008006" key="4">
    <source>
        <dbReference type="Google" id="ProtNLM"/>
    </source>
</evidence>
<reference evidence="2 3" key="2">
    <citation type="journal article" date="2016" name="Int. J. Syst. Evol. Microbiol.">
        <title>Lutibacter profundi sp. nov., isolated from a deep-sea hydrothermal system on the Arctic Mid-Ocean Ridge and emended description of the genus Lutibacter.</title>
        <authorList>
            <person name="Le Moine Bauer S."/>
            <person name="Roalkvam I."/>
            <person name="Steen I.H."/>
            <person name="Dahle H."/>
        </authorList>
    </citation>
    <scope>NUCLEOTIDE SEQUENCE [LARGE SCALE GENOMIC DNA]</scope>
    <source>
        <strain evidence="2 3">LP1</strain>
    </source>
</reference>
<feature type="transmembrane region" description="Helical" evidence="1">
    <location>
        <begin position="208"/>
        <end position="227"/>
    </location>
</feature>
<keyword evidence="1" id="KW-0812">Transmembrane</keyword>
<gene>
    <name evidence="2" type="ORF">Lupro_09610</name>
</gene>
<feature type="transmembrane region" description="Helical" evidence="1">
    <location>
        <begin position="288"/>
        <end position="306"/>
    </location>
</feature>
<name>A0A0X8G7J1_9FLAO</name>
<dbReference type="AlphaFoldDB" id="A0A0X8G7J1"/>